<dbReference type="InterPro" id="IPR032805">
    <property type="entry name" value="Wax_synthase_dom"/>
</dbReference>
<dbReference type="EMBL" id="VOIH02000003">
    <property type="protein sequence ID" value="KAF3451816.1"/>
    <property type="molecule type" value="Genomic_DNA"/>
</dbReference>
<evidence type="ECO:0000256" key="5">
    <source>
        <dbReference type="ARBA" id="ARBA00022989"/>
    </source>
</evidence>
<feature type="transmembrane region" description="Helical" evidence="9">
    <location>
        <begin position="141"/>
        <end position="167"/>
    </location>
</feature>
<comment type="caution">
    <text evidence="11">The sequence shown here is derived from an EMBL/GenBank/DDBJ whole genome shotgun (WGS) entry which is preliminary data.</text>
</comment>
<dbReference type="InterPro" id="IPR044851">
    <property type="entry name" value="Wax_synthase"/>
</dbReference>
<organism evidence="11 12">
    <name type="scientific">Rhamnella rubrinervis</name>
    <dbReference type="NCBI Taxonomy" id="2594499"/>
    <lineage>
        <taxon>Eukaryota</taxon>
        <taxon>Viridiplantae</taxon>
        <taxon>Streptophyta</taxon>
        <taxon>Embryophyta</taxon>
        <taxon>Tracheophyta</taxon>
        <taxon>Spermatophyta</taxon>
        <taxon>Magnoliopsida</taxon>
        <taxon>eudicotyledons</taxon>
        <taxon>Gunneridae</taxon>
        <taxon>Pentapetalae</taxon>
        <taxon>rosids</taxon>
        <taxon>fabids</taxon>
        <taxon>Rosales</taxon>
        <taxon>Rhamnaceae</taxon>
        <taxon>rhamnoid group</taxon>
        <taxon>Rhamneae</taxon>
        <taxon>Rhamnella</taxon>
    </lineage>
</organism>
<evidence type="ECO:0000256" key="3">
    <source>
        <dbReference type="ARBA" id="ARBA00022679"/>
    </source>
</evidence>
<evidence type="ECO:0000313" key="12">
    <source>
        <dbReference type="Proteomes" id="UP000796880"/>
    </source>
</evidence>
<keyword evidence="5 9" id="KW-1133">Transmembrane helix</keyword>
<feature type="transmembrane region" description="Helical" evidence="9">
    <location>
        <begin position="283"/>
        <end position="303"/>
    </location>
</feature>
<protein>
    <recommendedName>
        <fullName evidence="10">Wax synthase domain-containing protein</fullName>
    </recommendedName>
</protein>
<evidence type="ECO:0000259" key="10">
    <source>
        <dbReference type="Pfam" id="PF13813"/>
    </source>
</evidence>
<evidence type="ECO:0000256" key="4">
    <source>
        <dbReference type="ARBA" id="ARBA00022692"/>
    </source>
</evidence>
<accession>A0A8K0HFK7</accession>
<feature type="transmembrane region" description="Helical" evidence="9">
    <location>
        <begin position="24"/>
        <end position="41"/>
    </location>
</feature>
<dbReference type="Proteomes" id="UP000796880">
    <property type="component" value="Unassembled WGS sequence"/>
</dbReference>
<evidence type="ECO:0000256" key="8">
    <source>
        <dbReference type="ARBA" id="ARBA00023315"/>
    </source>
</evidence>
<keyword evidence="8" id="KW-0012">Acyltransferase</keyword>
<feature type="transmembrane region" description="Helical" evidence="9">
    <location>
        <begin position="47"/>
        <end position="66"/>
    </location>
</feature>
<feature type="transmembrane region" description="Helical" evidence="9">
    <location>
        <begin position="252"/>
        <end position="271"/>
    </location>
</feature>
<feature type="transmembrane region" description="Helical" evidence="9">
    <location>
        <begin position="220"/>
        <end position="240"/>
    </location>
</feature>
<reference evidence="11" key="1">
    <citation type="submission" date="2020-03" db="EMBL/GenBank/DDBJ databases">
        <title>A high-quality chromosome-level genome assembly of a woody plant with both climbing and erect habits, Rhamnella rubrinervis.</title>
        <authorList>
            <person name="Lu Z."/>
            <person name="Yang Y."/>
            <person name="Zhu X."/>
            <person name="Sun Y."/>
        </authorList>
    </citation>
    <scope>NUCLEOTIDE SEQUENCE</scope>
    <source>
        <strain evidence="11">BYM</strain>
        <tissue evidence="11">Leaf</tissue>
    </source>
</reference>
<keyword evidence="4 9" id="KW-0812">Transmembrane</keyword>
<keyword evidence="7 9" id="KW-0472">Membrane</keyword>
<dbReference type="GO" id="GO:0008374">
    <property type="term" value="F:O-acyltransferase activity"/>
    <property type="evidence" value="ECO:0007669"/>
    <property type="project" value="InterPro"/>
</dbReference>
<dbReference type="OrthoDB" id="1077582at2759"/>
<evidence type="ECO:0000256" key="6">
    <source>
        <dbReference type="ARBA" id="ARBA00023098"/>
    </source>
</evidence>
<keyword evidence="12" id="KW-1185">Reference proteome</keyword>
<evidence type="ECO:0000256" key="1">
    <source>
        <dbReference type="ARBA" id="ARBA00004141"/>
    </source>
</evidence>
<sequence>MSVVASLCYSHTIGTIFKQGTTRLLLLLPVIFLFLFVPLNLTTVHLGGSTAFFVAWLSIFKLILFAFGRPPLSTNPPVALSSFILLAFFSIKILSAKQHPYPQIAKKGHKSHIIFAVKAVIFATYMPIFQRKVIINPKLFLVIYAVYMYIGLEIILASMAVLARAFLGVELEPQFNEPYLCTSLQDFWGRRWNLVVSSILRPTVNDPVSSICSRLIGKNLLAQLVAVIVTFFVSGVMHELMFHCIGRMKPTLELTCFFVLHGVCLALEIVVKKKLNGKWRLPAAVSVVATVSFVVVTSLWLFFPSLMRCEAHIKAQRETLALFEFMKSLCRTLRINKINHCVTLTFSLIINTIIN</sequence>
<evidence type="ECO:0000313" key="11">
    <source>
        <dbReference type="EMBL" id="KAF3451816.1"/>
    </source>
</evidence>
<evidence type="ECO:0000256" key="2">
    <source>
        <dbReference type="ARBA" id="ARBA00007282"/>
    </source>
</evidence>
<evidence type="ECO:0000256" key="7">
    <source>
        <dbReference type="ARBA" id="ARBA00023136"/>
    </source>
</evidence>
<keyword evidence="3" id="KW-0808">Transferase</keyword>
<feature type="domain" description="Wax synthase" evidence="10">
    <location>
        <begin position="172"/>
        <end position="259"/>
    </location>
</feature>
<comment type="subcellular location">
    <subcellularLocation>
        <location evidence="1">Membrane</location>
        <topology evidence="1">Multi-pass membrane protein</topology>
    </subcellularLocation>
</comment>
<evidence type="ECO:0000256" key="9">
    <source>
        <dbReference type="SAM" id="Phobius"/>
    </source>
</evidence>
<gene>
    <name evidence="11" type="ORF">FNV43_RR07912</name>
</gene>
<proteinExistence type="inferred from homology"/>
<dbReference type="GO" id="GO:0006629">
    <property type="term" value="P:lipid metabolic process"/>
    <property type="evidence" value="ECO:0007669"/>
    <property type="project" value="UniProtKB-KW"/>
</dbReference>
<feature type="transmembrane region" description="Helical" evidence="9">
    <location>
        <begin position="78"/>
        <end position="96"/>
    </location>
</feature>
<dbReference type="GO" id="GO:0016020">
    <property type="term" value="C:membrane"/>
    <property type="evidence" value="ECO:0007669"/>
    <property type="project" value="UniProtKB-SubCell"/>
</dbReference>
<dbReference type="PANTHER" id="PTHR31595">
    <property type="entry name" value="LONG-CHAIN-ALCOHOL O-FATTY-ACYLTRANSFERASE 3-RELATED"/>
    <property type="match status" value="1"/>
</dbReference>
<dbReference type="PANTHER" id="PTHR31595:SF38">
    <property type="entry name" value="MBOAT (MEMBRANE BOUND O-ACYL TRANSFERASE) FAMILY PROTEIN"/>
    <property type="match status" value="1"/>
</dbReference>
<name>A0A8K0HFK7_9ROSA</name>
<keyword evidence="6" id="KW-0443">Lipid metabolism</keyword>
<comment type="similarity">
    <text evidence="2">Belongs to the wax synthase family.</text>
</comment>
<dbReference type="Pfam" id="PF13813">
    <property type="entry name" value="MBOAT_2"/>
    <property type="match status" value="1"/>
</dbReference>
<dbReference type="AlphaFoldDB" id="A0A8K0HFK7"/>